<dbReference type="Pfam" id="PF02771">
    <property type="entry name" value="Acyl-CoA_dh_N"/>
    <property type="match status" value="1"/>
</dbReference>
<dbReference type="Pfam" id="PF00441">
    <property type="entry name" value="Acyl-CoA_dh_1"/>
    <property type="match status" value="1"/>
</dbReference>
<feature type="binding site" evidence="21">
    <location>
        <begin position="190"/>
        <end position="192"/>
    </location>
    <ligand>
        <name>FAD</name>
        <dbReference type="ChEBI" id="CHEBI:57692"/>
    </ligand>
</feature>
<evidence type="ECO:0000256" key="5">
    <source>
        <dbReference type="ARBA" id="ARBA00012044"/>
    </source>
</evidence>
<evidence type="ECO:0000256" key="12">
    <source>
        <dbReference type="ARBA" id="ARBA00023128"/>
    </source>
</evidence>
<reference evidence="26" key="1">
    <citation type="journal article" date="2016" name="PLoS Negl. Trop. Dis.">
        <title>A Deep Insight into the Sialome of Rhodnius neglectus, a Vector of Chagas Disease.</title>
        <authorList>
            <person name="Santiago P.B."/>
            <person name="Assumpcao T.C."/>
            <person name="Araujo C.N."/>
            <person name="Bastos I.M."/>
            <person name="Neves D."/>
            <person name="Silva I.G."/>
            <person name="Charneau S."/>
            <person name="Queiroz R.M."/>
            <person name="Raiol T."/>
            <person name="Oliveira J.V."/>
            <person name="Sousa M.V."/>
            <person name="Calvo E."/>
            <person name="Ribeiro J.M."/>
            <person name="Santana J.M."/>
        </authorList>
    </citation>
    <scope>NUCLEOTIDE SEQUENCE</scope>
    <source>
        <tissue evidence="26">Salivary glands</tissue>
    </source>
</reference>
<comment type="similarity">
    <text evidence="4 22">Belongs to the acyl-CoA dehydrogenase family.</text>
</comment>
<dbReference type="UniPathway" id="UPA00363">
    <property type="reaction ID" value="UER00860"/>
</dbReference>
<feature type="binding site" evidence="21">
    <location>
        <position position="304"/>
    </location>
    <ligand>
        <name>FAD</name>
        <dbReference type="ChEBI" id="CHEBI:57692"/>
    </ligand>
</feature>
<dbReference type="FunFam" id="2.40.110.10:FF:000004">
    <property type="entry name" value="Isovaleryl-CoA dehydrogenase, mitochondrial"/>
    <property type="match status" value="1"/>
</dbReference>
<evidence type="ECO:0000256" key="18">
    <source>
        <dbReference type="ARBA" id="ARBA00052875"/>
    </source>
</evidence>
<comment type="catalytic activity">
    <reaction evidence="18">
        <text>3-methylbutanoyl-CoA + oxidized [electron-transfer flavoprotein] + H(+) = 3-methylbut-2-enoyl-CoA + reduced [electron-transfer flavoprotein]</text>
        <dbReference type="Rhea" id="RHEA:12276"/>
        <dbReference type="Rhea" id="RHEA-COMP:10685"/>
        <dbReference type="Rhea" id="RHEA-COMP:10686"/>
        <dbReference type="ChEBI" id="CHEBI:15378"/>
        <dbReference type="ChEBI" id="CHEBI:57344"/>
        <dbReference type="ChEBI" id="CHEBI:57345"/>
        <dbReference type="ChEBI" id="CHEBI:57692"/>
        <dbReference type="ChEBI" id="CHEBI:58307"/>
        <dbReference type="EC" id="1.3.8.4"/>
    </reaction>
</comment>
<dbReference type="InterPro" id="IPR006091">
    <property type="entry name" value="Acyl-CoA_Oxase/DH_mid-dom"/>
</dbReference>
<dbReference type="Gene3D" id="1.10.540.10">
    <property type="entry name" value="Acyl-CoA dehydrogenase/oxidase, N-terminal domain"/>
    <property type="match status" value="1"/>
</dbReference>
<keyword evidence="9 21" id="KW-0274">FAD</keyword>
<dbReference type="GO" id="GO:0005739">
    <property type="term" value="C:mitochondrion"/>
    <property type="evidence" value="ECO:0007669"/>
    <property type="project" value="UniProtKB-SubCell"/>
</dbReference>
<feature type="binding site" evidence="20">
    <location>
        <begin position="399"/>
        <end position="400"/>
    </location>
    <ligand>
        <name>substrate</name>
    </ligand>
</feature>
<evidence type="ECO:0000256" key="8">
    <source>
        <dbReference type="ARBA" id="ARBA00022630"/>
    </source>
</evidence>
<dbReference type="CDD" id="cd01156">
    <property type="entry name" value="IVD"/>
    <property type="match status" value="1"/>
</dbReference>
<dbReference type="Gene3D" id="1.20.140.10">
    <property type="entry name" value="Butyryl-CoA Dehydrogenase, subunit A, domain 3"/>
    <property type="match status" value="1"/>
</dbReference>
<feature type="binding site" evidence="20">
    <location>
        <position position="269"/>
    </location>
    <ligand>
        <name>substrate</name>
    </ligand>
</feature>
<feature type="binding site" evidence="21">
    <location>
        <begin position="372"/>
        <end position="376"/>
    </location>
    <ligand>
        <name>FAD</name>
        <dbReference type="ChEBI" id="CHEBI:57692"/>
    </ligand>
</feature>
<dbReference type="PANTHER" id="PTHR43884:SF12">
    <property type="entry name" value="ISOVALERYL-COA DEHYDROGENASE, MITOCHONDRIAL-RELATED"/>
    <property type="match status" value="1"/>
</dbReference>
<evidence type="ECO:0000313" key="26">
    <source>
        <dbReference type="EMBL" id="JAI55430.1"/>
    </source>
</evidence>
<comment type="pathway">
    <text evidence="3">Amino-acid degradation; L-leucine degradation; (S)-3-hydroxy-3-methylglutaryl-CoA from 3-isovaleryl-CoA: step 1/3.</text>
</comment>
<dbReference type="InterPro" id="IPR046373">
    <property type="entry name" value="Acyl-CoA_Oxase/DH_mid-dom_sf"/>
</dbReference>
<evidence type="ECO:0000256" key="4">
    <source>
        <dbReference type="ARBA" id="ARBA00009347"/>
    </source>
</evidence>
<keyword evidence="8 22" id="KW-0285">Flavoprotein</keyword>
<feature type="binding site" evidence="20">
    <location>
        <position position="166"/>
    </location>
    <ligand>
        <name>substrate</name>
    </ligand>
</feature>
<dbReference type="InterPro" id="IPR034183">
    <property type="entry name" value="IVD"/>
</dbReference>
<feature type="binding site" evidence="21">
    <location>
        <position position="315"/>
    </location>
    <ligand>
        <name>FAD</name>
        <dbReference type="ChEBI" id="CHEBI:57692"/>
    </ligand>
</feature>
<feature type="active site" description="Proton acceptor" evidence="19">
    <location>
        <position position="278"/>
    </location>
</feature>
<protein>
    <recommendedName>
        <fullName evidence="7">Isovaleryl-CoA dehydrogenase, mitochondrial</fullName>
        <ecNumber evidence="6">1.3.8.1</ecNumber>
        <ecNumber evidence="5">1.3.8.4</ecNumber>
    </recommendedName>
    <alternativeName>
        <fullName evidence="13">Butyryl-CoA dehydrogenase</fullName>
    </alternativeName>
</protein>
<evidence type="ECO:0000256" key="1">
    <source>
        <dbReference type="ARBA" id="ARBA00001974"/>
    </source>
</evidence>
<proteinExistence type="evidence at transcript level"/>
<evidence type="ECO:0000256" key="13">
    <source>
        <dbReference type="ARBA" id="ARBA00031895"/>
    </source>
</evidence>
<sequence>MLGLFQFRLLKKCLNLQKVSSLCMSQYLPINDLLYGLTSEQQQLRDSVFNYTQKELAPKAEEIDKTDNFKEMREFWKGLGNLGALGITVEVEYGGTGGTYLDHVIIMEEISRASAAVGLSYGAHSNLCVNQIRLNGNEEQKMKYLPKLCSGEHIGALAMSEAEAGSNVVAMKIKAEKDGNHYILNGTKFWITNGPDADVLVVYAKTDSKAAKEHRGITAFIVEKNTPGFKVAQKLNKLGMRGSGTGELVFEDCRVPEENVLGALNKGIYVLYSGLNLERVVLSGGPLGIMQSCCDTAFEYVHNRQQFKQPIGTFQLMQGKIADMYTMLSSSRSYVYAVARACDNGNYDKKDCVGALFYSSASAVTVASEAIQCLGGNGYINDYPTGRYLRDAKLYEIGAGTQEIRKLVIGRELNSMYLQK</sequence>
<dbReference type="FunFam" id="1.20.140.10:FF:000003">
    <property type="entry name" value="isovaleryl-CoA dehydrogenase, mitochondrial"/>
    <property type="match status" value="1"/>
</dbReference>
<dbReference type="GO" id="GO:0050660">
    <property type="term" value="F:flavin adenine dinucleotide binding"/>
    <property type="evidence" value="ECO:0007669"/>
    <property type="project" value="InterPro"/>
</dbReference>
<dbReference type="Gene3D" id="2.40.110.10">
    <property type="entry name" value="Butyryl-CoA Dehydrogenase, subunit A, domain 2"/>
    <property type="match status" value="1"/>
</dbReference>
<evidence type="ECO:0000256" key="3">
    <source>
        <dbReference type="ARBA" id="ARBA00004898"/>
    </source>
</evidence>
<evidence type="ECO:0000259" key="23">
    <source>
        <dbReference type="Pfam" id="PF00441"/>
    </source>
</evidence>
<evidence type="ECO:0000259" key="25">
    <source>
        <dbReference type="Pfam" id="PF02771"/>
    </source>
</evidence>
<keyword evidence="12" id="KW-0496">Mitochondrion</keyword>
<dbReference type="InterPro" id="IPR009100">
    <property type="entry name" value="AcylCoA_DH/oxidase_NM_dom_sf"/>
</dbReference>
<evidence type="ECO:0000256" key="20">
    <source>
        <dbReference type="PIRSR" id="PIRSR634183-2"/>
    </source>
</evidence>
<evidence type="ECO:0000256" key="21">
    <source>
        <dbReference type="PIRSR" id="PIRSR634183-3"/>
    </source>
</evidence>
<feature type="domain" description="Acyl-CoA dehydrogenase/oxidase N-terminal" evidence="25">
    <location>
        <begin position="38"/>
        <end position="152"/>
    </location>
</feature>
<dbReference type="EC" id="1.3.8.1" evidence="6"/>
<evidence type="ECO:0000256" key="16">
    <source>
        <dbReference type="ARBA" id="ARBA00048345"/>
    </source>
</evidence>
<evidence type="ECO:0000256" key="6">
    <source>
        <dbReference type="ARBA" id="ARBA00012046"/>
    </source>
</evidence>
<evidence type="ECO:0000256" key="17">
    <source>
        <dbReference type="ARBA" id="ARBA00048375"/>
    </source>
</evidence>
<name>A0A0P4VS76_9HEMI</name>
<dbReference type="FunFam" id="1.10.540.10:FF:000007">
    <property type="entry name" value="Isovaleryl-CoA dehydrogenase, mitochondrial"/>
    <property type="match status" value="1"/>
</dbReference>
<keyword evidence="11 22" id="KW-0560">Oxidoreductase</keyword>
<dbReference type="EMBL" id="GDKW01001165">
    <property type="protein sequence ID" value="JAI55430.1"/>
    <property type="molecule type" value="mRNA"/>
</dbReference>
<evidence type="ECO:0000256" key="19">
    <source>
        <dbReference type="PIRSR" id="PIRSR634183-1"/>
    </source>
</evidence>
<dbReference type="AlphaFoldDB" id="A0A0P4VS76"/>
<comment type="catalytic activity">
    <reaction evidence="17">
        <text>hexanoyl-CoA + oxidized [electron-transfer flavoprotein] + H(+) = (2E)-hexenoyl-CoA + reduced [electron-transfer flavoprotein]</text>
        <dbReference type="Rhea" id="RHEA:43464"/>
        <dbReference type="Rhea" id="RHEA-COMP:10685"/>
        <dbReference type="Rhea" id="RHEA-COMP:10686"/>
        <dbReference type="ChEBI" id="CHEBI:15378"/>
        <dbReference type="ChEBI" id="CHEBI:57692"/>
        <dbReference type="ChEBI" id="CHEBI:58307"/>
        <dbReference type="ChEBI" id="CHEBI:62077"/>
        <dbReference type="ChEBI" id="CHEBI:62620"/>
    </reaction>
</comment>
<dbReference type="SUPFAM" id="SSF56645">
    <property type="entry name" value="Acyl-CoA dehydrogenase NM domain-like"/>
    <property type="match status" value="1"/>
</dbReference>
<comment type="function">
    <text evidence="14">Catalyzes the conversion of isovaleryl-CoA/3-methylbutanoyl-CoA to 3-methylbut-2-enoyl-CoA as an intermediate step in the leucine (Leu) catabolic pathway. To a lesser extent, is also able to catalyze the oxidation of other saturated short-chain acyl-CoA thioesters as pentanoyl-CoA, hexenoyl-CoA and butenoyl-CoA.</text>
</comment>
<dbReference type="EC" id="1.3.8.4" evidence="5"/>
<feature type="domain" description="Acyl-CoA oxidase/dehydrogenase middle" evidence="24">
    <location>
        <begin position="156"/>
        <end position="253"/>
    </location>
</feature>
<dbReference type="SUPFAM" id="SSF47203">
    <property type="entry name" value="Acyl-CoA dehydrogenase C-terminal domain-like"/>
    <property type="match status" value="1"/>
</dbReference>
<dbReference type="InterPro" id="IPR013786">
    <property type="entry name" value="AcylCoA_DH/ox_N"/>
</dbReference>
<evidence type="ECO:0000256" key="10">
    <source>
        <dbReference type="ARBA" id="ARBA00022946"/>
    </source>
</evidence>
<evidence type="ECO:0000256" key="15">
    <source>
        <dbReference type="ARBA" id="ARBA00047736"/>
    </source>
</evidence>
<dbReference type="GO" id="GO:0006552">
    <property type="term" value="P:L-leucine catabolic process"/>
    <property type="evidence" value="ECO:0007669"/>
    <property type="project" value="UniProtKB-UniPathway"/>
</dbReference>
<dbReference type="InterPro" id="IPR006089">
    <property type="entry name" value="Acyl-CoA_DH_CS"/>
</dbReference>
<evidence type="ECO:0000256" key="14">
    <source>
        <dbReference type="ARBA" id="ARBA00045583"/>
    </source>
</evidence>
<dbReference type="InterPro" id="IPR036250">
    <property type="entry name" value="AcylCo_DH-like_C"/>
</dbReference>
<dbReference type="Pfam" id="PF02770">
    <property type="entry name" value="Acyl-CoA_dh_M"/>
    <property type="match status" value="1"/>
</dbReference>
<evidence type="ECO:0000256" key="22">
    <source>
        <dbReference type="RuleBase" id="RU362125"/>
    </source>
</evidence>
<organism evidence="26">
    <name type="scientific">Rhodnius neglectus</name>
    <dbReference type="NCBI Taxonomy" id="72488"/>
    <lineage>
        <taxon>Eukaryota</taxon>
        <taxon>Metazoa</taxon>
        <taxon>Ecdysozoa</taxon>
        <taxon>Arthropoda</taxon>
        <taxon>Hexapoda</taxon>
        <taxon>Insecta</taxon>
        <taxon>Pterygota</taxon>
        <taxon>Neoptera</taxon>
        <taxon>Paraneoptera</taxon>
        <taxon>Hemiptera</taxon>
        <taxon>Heteroptera</taxon>
        <taxon>Panheteroptera</taxon>
        <taxon>Cimicomorpha</taxon>
        <taxon>Reduviidae</taxon>
        <taxon>Triatominae</taxon>
        <taxon>Rhodnius</taxon>
    </lineage>
</organism>
<dbReference type="PROSITE" id="PS00073">
    <property type="entry name" value="ACYL_COA_DH_2"/>
    <property type="match status" value="1"/>
</dbReference>
<feature type="binding site" evidence="21">
    <location>
        <begin position="401"/>
        <end position="403"/>
    </location>
    <ligand>
        <name>FAD</name>
        <dbReference type="ChEBI" id="CHEBI:57692"/>
    </ligand>
</feature>
<evidence type="ECO:0000256" key="7">
    <source>
        <dbReference type="ARBA" id="ARBA00018258"/>
    </source>
</evidence>
<dbReference type="InterPro" id="IPR037069">
    <property type="entry name" value="AcylCoA_DH/ox_N_sf"/>
</dbReference>
<evidence type="ECO:0000256" key="2">
    <source>
        <dbReference type="ARBA" id="ARBA00004173"/>
    </source>
</evidence>
<evidence type="ECO:0000259" key="24">
    <source>
        <dbReference type="Pfam" id="PF02770"/>
    </source>
</evidence>
<comment type="cofactor">
    <cofactor evidence="1 21 22">
        <name>FAD</name>
        <dbReference type="ChEBI" id="CHEBI:57692"/>
    </cofactor>
</comment>
<keyword evidence="10" id="KW-0809">Transit peptide</keyword>
<feature type="binding site" evidence="21">
    <location>
        <begin position="157"/>
        <end position="166"/>
    </location>
    <ligand>
        <name>FAD</name>
        <dbReference type="ChEBI" id="CHEBI:57692"/>
    </ligand>
</feature>
<comment type="catalytic activity">
    <reaction evidence="16">
        <text>pentanoyl-CoA + oxidized [electron-transfer flavoprotein] + H(+) = (2E)-pentenoyl-CoA + reduced [electron-transfer flavoprotein]</text>
        <dbReference type="Rhea" id="RHEA:43456"/>
        <dbReference type="Rhea" id="RHEA-COMP:10685"/>
        <dbReference type="Rhea" id="RHEA-COMP:10686"/>
        <dbReference type="ChEBI" id="CHEBI:15378"/>
        <dbReference type="ChEBI" id="CHEBI:57389"/>
        <dbReference type="ChEBI" id="CHEBI:57692"/>
        <dbReference type="ChEBI" id="CHEBI:58307"/>
        <dbReference type="ChEBI" id="CHEBI:86160"/>
    </reaction>
</comment>
<dbReference type="GO" id="GO:0008470">
    <property type="term" value="F:3-methylbutanoyl-CoA dehydrogenase activity"/>
    <property type="evidence" value="ECO:0007669"/>
    <property type="project" value="UniProtKB-EC"/>
</dbReference>
<dbReference type="PANTHER" id="PTHR43884">
    <property type="entry name" value="ACYL-COA DEHYDROGENASE"/>
    <property type="match status" value="1"/>
</dbReference>
<dbReference type="InterPro" id="IPR009075">
    <property type="entry name" value="AcylCo_DH/oxidase_C"/>
</dbReference>
<comment type="subcellular location">
    <subcellularLocation>
        <location evidence="2">Mitochondrion</location>
    </subcellularLocation>
</comment>
<feature type="domain" description="Acyl-CoA dehydrogenase/oxidase C-terminal" evidence="23">
    <location>
        <begin position="265"/>
        <end position="413"/>
    </location>
</feature>
<evidence type="ECO:0000256" key="11">
    <source>
        <dbReference type="ARBA" id="ARBA00023002"/>
    </source>
</evidence>
<comment type="catalytic activity">
    <reaction evidence="15">
        <text>butanoyl-CoA + oxidized [electron-transfer flavoprotein] + H(+) = (2E)-butenoyl-CoA + reduced [electron-transfer flavoprotein]</text>
        <dbReference type="Rhea" id="RHEA:24004"/>
        <dbReference type="Rhea" id="RHEA-COMP:10685"/>
        <dbReference type="Rhea" id="RHEA-COMP:10686"/>
        <dbReference type="ChEBI" id="CHEBI:15378"/>
        <dbReference type="ChEBI" id="CHEBI:57332"/>
        <dbReference type="ChEBI" id="CHEBI:57371"/>
        <dbReference type="ChEBI" id="CHEBI:57692"/>
        <dbReference type="ChEBI" id="CHEBI:58307"/>
        <dbReference type="EC" id="1.3.8.1"/>
    </reaction>
</comment>
<evidence type="ECO:0000256" key="9">
    <source>
        <dbReference type="ARBA" id="ARBA00022827"/>
    </source>
</evidence>
<accession>A0A0P4VS76</accession>